<reference evidence="2 3" key="1">
    <citation type="submission" date="2016-05" db="EMBL/GenBank/DDBJ databases">
        <title>Comparative analysis of secretome profiles of manganese(II)-oxidizing ascomycete fungi.</title>
        <authorList>
            <consortium name="DOE Joint Genome Institute"/>
            <person name="Zeiner C.A."/>
            <person name="Purvine S.O."/>
            <person name="Zink E.M."/>
            <person name="Wu S."/>
            <person name="Pasa-Tolic L."/>
            <person name="Chaput D.L."/>
            <person name="Haridas S."/>
            <person name="Grigoriev I.V."/>
            <person name="Santelli C.M."/>
            <person name="Hansel C.M."/>
        </authorList>
    </citation>
    <scope>NUCLEOTIDE SEQUENCE [LARGE SCALE GENOMIC DNA]</scope>
    <source>
        <strain evidence="2 3">AP3s5-JAC2a</strain>
    </source>
</reference>
<evidence type="ECO:0000313" key="2">
    <source>
        <dbReference type="EMBL" id="OAG06673.1"/>
    </source>
</evidence>
<dbReference type="InParanoid" id="A0A177CGF8"/>
<accession>A0A177CGF8</accession>
<dbReference type="OrthoDB" id="2157530at2759"/>
<name>A0A177CGF8_9PLEO</name>
<dbReference type="AlphaFoldDB" id="A0A177CGF8"/>
<dbReference type="RefSeq" id="XP_018037038.1">
    <property type="nucleotide sequence ID" value="XM_018176376.1"/>
</dbReference>
<proteinExistence type="predicted"/>
<dbReference type="EMBL" id="KV441551">
    <property type="protein sequence ID" value="OAG06673.1"/>
    <property type="molecule type" value="Genomic_DNA"/>
</dbReference>
<evidence type="ECO:0000313" key="3">
    <source>
        <dbReference type="Proteomes" id="UP000077069"/>
    </source>
</evidence>
<organism evidence="2 3">
    <name type="scientific">Paraphaeosphaeria sporulosa</name>
    <dbReference type="NCBI Taxonomy" id="1460663"/>
    <lineage>
        <taxon>Eukaryota</taxon>
        <taxon>Fungi</taxon>
        <taxon>Dikarya</taxon>
        <taxon>Ascomycota</taxon>
        <taxon>Pezizomycotina</taxon>
        <taxon>Dothideomycetes</taxon>
        <taxon>Pleosporomycetidae</taxon>
        <taxon>Pleosporales</taxon>
        <taxon>Massarineae</taxon>
        <taxon>Didymosphaeriaceae</taxon>
        <taxon>Paraphaeosphaeria</taxon>
    </lineage>
</organism>
<dbReference type="InterPro" id="IPR010730">
    <property type="entry name" value="HET"/>
</dbReference>
<dbReference type="InterPro" id="IPR052895">
    <property type="entry name" value="HetReg/Transcr_Mod"/>
</dbReference>
<dbReference type="Proteomes" id="UP000077069">
    <property type="component" value="Unassembled WGS sequence"/>
</dbReference>
<keyword evidence="3" id="KW-1185">Reference proteome</keyword>
<dbReference type="PANTHER" id="PTHR24148:SF64">
    <property type="entry name" value="HETEROKARYON INCOMPATIBILITY DOMAIN-CONTAINING PROTEIN"/>
    <property type="match status" value="1"/>
</dbReference>
<feature type="domain" description="Heterokaryon incompatibility" evidence="1">
    <location>
        <begin position="52"/>
        <end position="149"/>
    </location>
</feature>
<dbReference type="STRING" id="1460663.A0A177CGF8"/>
<protein>
    <recommendedName>
        <fullName evidence="1">Heterokaryon incompatibility domain-containing protein</fullName>
    </recommendedName>
</protein>
<sequence length="162" mass="18754">MSPSQKRRRRGFEYSLLQFNSFRLLELISGHSLYADIHCKLRDYQLDSAPPYEALSYTWGDDSKSACRISLDGLPFHIRPNLRDALRRLRQPRGTRIIWIDAICIDQNSADEKSVQVPLMGKIYHRAERVIAWLGEETFDSGMALDFIPYLTEVAIFDTESI</sequence>
<dbReference type="GeneID" id="28759862"/>
<evidence type="ECO:0000259" key="1">
    <source>
        <dbReference type="Pfam" id="PF06985"/>
    </source>
</evidence>
<dbReference type="PANTHER" id="PTHR24148">
    <property type="entry name" value="ANKYRIN REPEAT DOMAIN-CONTAINING PROTEIN 39 HOMOLOG-RELATED"/>
    <property type="match status" value="1"/>
</dbReference>
<feature type="non-terminal residue" evidence="2">
    <location>
        <position position="162"/>
    </location>
</feature>
<dbReference type="Pfam" id="PF06985">
    <property type="entry name" value="HET"/>
    <property type="match status" value="1"/>
</dbReference>
<gene>
    <name evidence="2" type="ORF">CC84DRAFT_1142628</name>
</gene>